<dbReference type="KEGG" id="ster:AOA14_03600"/>
<feature type="compositionally biased region" description="Polar residues" evidence="1">
    <location>
        <begin position="48"/>
        <end position="60"/>
    </location>
</feature>
<sequence length="60" mass="6378">MSLATIRRAPSRTVKKTPRRFTLTVRSKSSTESPSALPAGLTPAFAMTVSTTPNERSAAS</sequence>
<dbReference type="Proteomes" id="UP000076234">
    <property type="component" value="Chromosome"/>
</dbReference>
<organism evidence="2 3">
    <name type="scientific">Sphingopyxis terrae subsp. terrae NBRC 15098</name>
    <dbReference type="NCBI Taxonomy" id="1219058"/>
    <lineage>
        <taxon>Bacteria</taxon>
        <taxon>Pseudomonadati</taxon>
        <taxon>Pseudomonadota</taxon>
        <taxon>Alphaproteobacteria</taxon>
        <taxon>Sphingomonadales</taxon>
        <taxon>Sphingomonadaceae</taxon>
        <taxon>Sphingopyxis</taxon>
    </lineage>
</organism>
<dbReference type="AlphaFoldDB" id="A0A142VVC8"/>
<evidence type="ECO:0000313" key="2">
    <source>
        <dbReference type="EMBL" id="AMU93691.1"/>
    </source>
</evidence>
<feature type="compositionally biased region" description="Polar residues" evidence="1">
    <location>
        <begin position="24"/>
        <end position="34"/>
    </location>
</feature>
<gene>
    <name evidence="2" type="ORF">AOA14_03600</name>
</gene>
<accession>A0A142VVC8</accession>
<protein>
    <submittedName>
        <fullName evidence="2">Uncharacterized protein</fullName>
    </submittedName>
</protein>
<evidence type="ECO:0000313" key="3">
    <source>
        <dbReference type="Proteomes" id="UP000076234"/>
    </source>
</evidence>
<feature type="region of interest" description="Disordered" evidence="1">
    <location>
        <begin position="1"/>
        <end position="60"/>
    </location>
</feature>
<reference evidence="3" key="1">
    <citation type="submission" date="2015-11" db="EMBL/GenBank/DDBJ databases">
        <title>Complete genome sequence of a polyethylene glycol-degrading strain Sphingopyxis terrae strain 203-1 (NBRC 15098).</title>
        <authorList>
            <person name="Yoshiyuki O."/>
            <person name="Shouta N."/>
            <person name="Nagata Y."/>
            <person name="Numata M."/>
            <person name="Tsuchikane K."/>
            <person name="Hosoyama A."/>
            <person name="Yamazoe A."/>
            <person name="Tsuda M."/>
            <person name="Fujita N."/>
            <person name="Kawai F."/>
        </authorList>
    </citation>
    <scope>NUCLEOTIDE SEQUENCE [LARGE SCALE GENOMIC DNA]</scope>
    <source>
        <strain evidence="3">203-1</strain>
    </source>
</reference>
<reference evidence="2 3" key="2">
    <citation type="journal article" date="2016" name="Genome Announc.">
        <title>Complete Genome Sequence of Sphingopyxis terrae Strain 203-1 (NBRC 111660), a Polyethylene Glycol Degrader.</title>
        <authorList>
            <person name="Ohtsubo Y."/>
            <person name="Nonoyama S."/>
            <person name="Nagata Y."/>
            <person name="Numata M."/>
            <person name="Tsuchikane K."/>
            <person name="Hosoyama A."/>
            <person name="Yamazoe A."/>
            <person name="Tsuda M."/>
            <person name="Fujita N."/>
            <person name="Kawai F."/>
        </authorList>
    </citation>
    <scope>NUCLEOTIDE SEQUENCE [LARGE SCALE GENOMIC DNA]</scope>
    <source>
        <strain evidence="2 3">203-1</strain>
    </source>
</reference>
<proteinExistence type="predicted"/>
<name>A0A142VVC8_9SPHN</name>
<evidence type="ECO:0000256" key="1">
    <source>
        <dbReference type="SAM" id="MobiDB-lite"/>
    </source>
</evidence>
<feature type="compositionally biased region" description="Basic residues" evidence="1">
    <location>
        <begin position="9"/>
        <end position="19"/>
    </location>
</feature>
<dbReference type="EMBL" id="CP013342">
    <property type="protein sequence ID" value="AMU93691.1"/>
    <property type="molecule type" value="Genomic_DNA"/>
</dbReference>